<dbReference type="Gene3D" id="3.20.20.370">
    <property type="entry name" value="Glycoside hydrolase/deacetylase"/>
    <property type="match status" value="1"/>
</dbReference>
<dbReference type="InterPro" id="IPR037950">
    <property type="entry name" value="PgdA-like"/>
</dbReference>
<dbReference type="CDD" id="cd10938">
    <property type="entry name" value="CE4_HpPgdA_like"/>
    <property type="match status" value="1"/>
</dbReference>
<dbReference type="RefSeq" id="WP_082152992.1">
    <property type="nucleotide sequence ID" value="NZ_CGIG01000001.1"/>
</dbReference>
<gene>
    <name evidence="2" type="ORF">BN1221_01429</name>
</gene>
<name>A0A0G4JTG2_9GAMM</name>
<dbReference type="AlphaFoldDB" id="A0A0G4JTG2"/>
<protein>
    <submittedName>
        <fullName evidence="2">Polysaccharide deacetylase</fullName>
    </submittedName>
</protein>
<dbReference type="OrthoDB" id="9784220at2"/>
<dbReference type="PANTHER" id="PTHR47561:SF1">
    <property type="entry name" value="POLYSACCHARIDE DEACETYLASE FAMILY PROTEIN (AFU_ORTHOLOGUE AFUA_6G05030)"/>
    <property type="match status" value="1"/>
</dbReference>
<dbReference type="PROSITE" id="PS51677">
    <property type="entry name" value="NODB"/>
    <property type="match status" value="1"/>
</dbReference>
<feature type="domain" description="NodB homology" evidence="1">
    <location>
        <begin position="46"/>
        <end position="267"/>
    </location>
</feature>
<dbReference type="GO" id="GO:0016810">
    <property type="term" value="F:hydrolase activity, acting on carbon-nitrogen (but not peptide) bonds"/>
    <property type="evidence" value="ECO:0007669"/>
    <property type="project" value="InterPro"/>
</dbReference>
<dbReference type="PANTHER" id="PTHR47561">
    <property type="entry name" value="POLYSACCHARIDE DEACETYLASE FAMILY PROTEIN (AFU_ORTHOLOGUE AFUA_6G05030)"/>
    <property type="match status" value="1"/>
</dbReference>
<dbReference type="STRING" id="1109412.BN1221_01429"/>
<keyword evidence="3" id="KW-1185">Reference proteome</keyword>
<dbReference type="Proteomes" id="UP000044377">
    <property type="component" value="Unassembled WGS sequence"/>
</dbReference>
<dbReference type="InterPro" id="IPR011330">
    <property type="entry name" value="Glyco_hydro/deAcase_b/a-brl"/>
</dbReference>
<evidence type="ECO:0000313" key="3">
    <source>
        <dbReference type="Proteomes" id="UP000044377"/>
    </source>
</evidence>
<dbReference type="InterPro" id="IPR002509">
    <property type="entry name" value="NODB_dom"/>
</dbReference>
<dbReference type="EMBL" id="CGIG01000001">
    <property type="protein sequence ID" value="CPR15295.1"/>
    <property type="molecule type" value="Genomic_DNA"/>
</dbReference>
<evidence type="ECO:0000313" key="2">
    <source>
        <dbReference type="EMBL" id="CPR15295.1"/>
    </source>
</evidence>
<proteinExistence type="predicted"/>
<reference evidence="3" key="1">
    <citation type="submission" date="2015-01" db="EMBL/GenBank/DDBJ databases">
        <authorList>
            <person name="Paterson Steve"/>
        </authorList>
    </citation>
    <scope>NUCLEOTIDE SEQUENCE [LARGE SCALE GENOMIC DNA]</scope>
    <source>
        <strain evidence="3">OBR1</strain>
    </source>
</reference>
<dbReference type="GO" id="GO:0005975">
    <property type="term" value="P:carbohydrate metabolic process"/>
    <property type="evidence" value="ECO:0007669"/>
    <property type="project" value="InterPro"/>
</dbReference>
<dbReference type="Pfam" id="PF01522">
    <property type="entry name" value="Polysacc_deac_1"/>
    <property type="match status" value="1"/>
</dbReference>
<dbReference type="SUPFAM" id="SSF88713">
    <property type="entry name" value="Glycoside hydrolase/deacetylase"/>
    <property type="match status" value="1"/>
</dbReference>
<evidence type="ECO:0000259" key="1">
    <source>
        <dbReference type="PROSITE" id="PS51677"/>
    </source>
</evidence>
<accession>A0A0G4JTG2</accession>
<organism evidence="2 3">
    <name type="scientific">Brenneria goodwinii</name>
    <dbReference type="NCBI Taxonomy" id="1109412"/>
    <lineage>
        <taxon>Bacteria</taxon>
        <taxon>Pseudomonadati</taxon>
        <taxon>Pseudomonadota</taxon>
        <taxon>Gammaproteobacteria</taxon>
        <taxon>Enterobacterales</taxon>
        <taxon>Pectobacteriaceae</taxon>
        <taxon>Brenneria</taxon>
    </lineage>
</organism>
<sequence length="304" mass="35033">MTTKHSMIKNPIPWPNGARCAVAITFDVDVDSFLHLQRPADSYKRVSTLSTLQYDPQVGVPRILQTYRELGLKQTFFVPAWCIEHYPQMVEAIVSDGHEVGHHGYIHEHVNELSEAEERFWLRKSIEIIERHTGKRPRGFRAPLYNFSPATTDLLIEEGFQYDASLMGDDVPYLLRGNKGHLVELPTHWAMDDWPPYVHMSDIDYVMPIRSPQEAIGVYKAEFDAMWEYGGLLVAVWHPFVTGRLARWHETVRFIEYMQSRGGVWFATLEEIAAHVNQIHAAGQAPLREESMPPYPGPVTYDRF</sequence>